<protein>
    <submittedName>
        <fullName evidence="1">Uncharacterized protein</fullName>
    </submittedName>
</protein>
<gene>
    <name evidence="1" type="ORF">LCGC14_2007570</name>
</gene>
<accession>A0A0F9F183</accession>
<dbReference type="AlphaFoldDB" id="A0A0F9F183"/>
<comment type="caution">
    <text evidence="1">The sequence shown here is derived from an EMBL/GenBank/DDBJ whole genome shotgun (WGS) entry which is preliminary data.</text>
</comment>
<evidence type="ECO:0000313" key="1">
    <source>
        <dbReference type="EMBL" id="KKL80158.1"/>
    </source>
</evidence>
<dbReference type="EMBL" id="LAZR01022939">
    <property type="protein sequence ID" value="KKL80158.1"/>
    <property type="molecule type" value="Genomic_DNA"/>
</dbReference>
<reference evidence="1" key="1">
    <citation type="journal article" date="2015" name="Nature">
        <title>Complex archaea that bridge the gap between prokaryotes and eukaryotes.</title>
        <authorList>
            <person name="Spang A."/>
            <person name="Saw J.H."/>
            <person name="Jorgensen S.L."/>
            <person name="Zaremba-Niedzwiedzka K."/>
            <person name="Martijn J."/>
            <person name="Lind A.E."/>
            <person name="van Eijk R."/>
            <person name="Schleper C."/>
            <person name="Guy L."/>
            <person name="Ettema T.J."/>
        </authorList>
    </citation>
    <scope>NUCLEOTIDE SEQUENCE</scope>
</reference>
<name>A0A0F9F183_9ZZZZ</name>
<organism evidence="1">
    <name type="scientific">marine sediment metagenome</name>
    <dbReference type="NCBI Taxonomy" id="412755"/>
    <lineage>
        <taxon>unclassified sequences</taxon>
        <taxon>metagenomes</taxon>
        <taxon>ecological metagenomes</taxon>
    </lineage>
</organism>
<sequence length="60" mass="6996">MENTEENCQKLAEAVPKSRWNVKGQLSGFIPGLNTFKSHYEMSEMNQEVYNVLDYLIKNK</sequence>
<proteinExistence type="predicted"/>